<evidence type="ECO:0000256" key="3">
    <source>
        <dbReference type="ARBA" id="ARBA00022649"/>
    </source>
</evidence>
<dbReference type="RefSeq" id="WP_192374738.1">
    <property type="nucleotide sequence ID" value="NZ_CAJHIV010000001.1"/>
</dbReference>
<dbReference type="CDD" id="cd22231">
    <property type="entry name" value="RHH_NikR_HicB-like"/>
    <property type="match status" value="1"/>
</dbReference>
<gene>
    <name evidence="5" type="ORF">IE877_10845</name>
</gene>
<evidence type="ECO:0000313" key="5">
    <source>
        <dbReference type="EMBL" id="MBD9356381.1"/>
    </source>
</evidence>
<organism evidence="5 6">
    <name type="scientific">Methylomonas albis</name>
    <dbReference type="NCBI Taxonomy" id="1854563"/>
    <lineage>
        <taxon>Bacteria</taxon>
        <taxon>Pseudomonadati</taxon>
        <taxon>Pseudomonadota</taxon>
        <taxon>Gammaproteobacteria</taxon>
        <taxon>Methylococcales</taxon>
        <taxon>Methylococcaceae</taxon>
        <taxon>Methylomonas</taxon>
    </lineage>
</organism>
<reference evidence="5 6" key="1">
    <citation type="submission" date="2020-09" db="EMBL/GenBank/DDBJ databases">
        <title>Methylomonas albis sp. nov. and Methylomonas fluvii sp. nov.: Two cold-adapted methanotrophs from the River Elbe and an amended description of Methylovulum psychrotolerans strain Eb1.</title>
        <authorList>
            <person name="Bussmann I.K."/>
            <person name="Klings K.-W."/>
            <person name="Warnstedt J."/>
            <person name="Hoppert M."/>
            <person name="Saborowski A."/>
            <person name="Horn F."/>
            <person name="Liebner S."/>
        </authorList>
    </citation>
    <scope>NUCLEOTIDE SEQUENCE [LARGE SCALE GENOMIC DNA]</scope>
    <source>
        <strain evidence="5 6">EbA</strain>
    </source>
</reference>
<dbReference type="SUPFAM" id="SSF47598">
    <property type="entry name" value="Ribbon-helix-helix"/>
    <property type="match status" value="1"/>
</dbReference>
<dbReference type="EMBL" id="JACXSS010000001">
    <property type="protein sequence ID" value="MBD9356381.1"/>
    <property type="molecule type" value="Genomic_DNA"/>
</dbReference>
<evidence type="ECO:0000256" key="1">
    <source>
        <dbReference type="ARBA" id="ARBA00008580"/>
    </source>
</evidence>
<dbReference type="Gene3D" id="6.10.10.120">
    <property type="entry name" value="Antitoxin ParD1-like"/>
    <property type="match status" value="1"/>
</dbReference>
<proteinExistence type="inferred from homology"/>
<dbReference type="PANTHER" id="PTHR36582">
    <property type="entry name" value="ANTITOXIN PARD"/>
    <property type="match status" value="1"/>
</dbReference>
<dbReference type="InterPro" id="IPR010985">
    <property type="entry name" value="Ribbon_hlx_hlx"/>
</dbReference>
<name>A0ABR9D0N9_9GAMM</name>
<dbReference type="InterPro" id="IPR038296">
    <property type="entry name" value="ParD_sf"/>
</dbReference>
<dbReference type="Pfam" id="PF03693">
    <property type="entry name" value="ParD_antitoxin"/>
    <property type="match status" value="1"/>
</dbReference>
<evidence type="ECO:0000256" key="4">
    <source>
        <dbReference type="ARBA" id="ARBA00037106"/>
    </source>
</evidence>
<comment type="caution">
    <text evidence="5">The sequence shown here is derived from an EMBL/GenBank/DDBJ whole genome shotgun (WGS) entry which is preliminary data.</text>
</comment>
<comment type="function">
    <text evidence="4">Antitoxin component of a type II toxin-antitoxin (TA) system. Neutralizes the effect of toxin ParE.</text>
</comment>
<dbReference type="Proteomes" id="UP000652176">
    <property type="component" value="Unassembled WGS sequence"/>
</dbReference>
<keyword evidence="3" id="KW-1277">Toxin-antitoxin system</keyword>
<comment type="similarity">
    <text evidence="1">Belongs to the ParD antitoxin family.</text>
</comment>
<accession>A0ABR9D0N9</accession>
<evidence type="ECO:0000256" key="2">
    <source>
        <dbReference type="ARBA" id="ARBA00017940"/>
    </source>
</evidence>
<dbReference type="NCBIfam" id="TIGR02606">
    <property type="entry name" value="antidote_CC2985"/>
    <property type="match status" value="1"/>
</dbReference>
<protein>
    <recommendedName>
        <fullName evidence="2">Antitoxin ParD</fullName>
    </recommendedName>
</protein>
<sequence>MPRNTSITLGEHLDQYVREKIQQGRFLSVSEVVRAGLRRLEEDDQKLEAIRAKLQAGEDCPVVEAFDGEQFLKAMHKKYGQ</sequence>
<dbReference type="InterPro" id="IPR022789">
    <property type="entry name" value="ParD"/>
</dbReference>
<keyword evidence="6" id="KW-1185">Reference proteome</keyword>
<evidence type="ECO:0000313" key="6">
    <source>
        <dbReference type="Proteomes" id="UP000652176"/>
    </source>
</evidence>
<dbReference type="PANTHER" id="PTHR36582:SF2">
    <property type="entry name" value="ANTITOXIN PARD"/>
    <property type="match status" value="1"/>
</dbReference>